<evidence type="ECO:0000256" key="4">
    <source>
        <dbReference type="ARBA" id="ARBA00023163"/>
    </source>
</evidence>
<dbReference type="InterPro" id="IPR000847">
    <property type="entry name" value="LysR_HTH_N"/>
</dbReference>
<organism evidence="6 7">
    <name type="scientific">Sphingomonas immobilis</name>
    <dbReference type="NCBI Taxonomy" id="3063997"/>
    <lineage>
        <taxon>Bacteria</taxon>
        <taxon>Pseudomonadati</taxon>
        <taxon>Pseudomonadota</taxon>
        <taxon>Alphaproteobacteria</taxon>
        <taxon>Sphingomonadales</taxon>
        <taxon>Sphingomonadaceae</taxon>
        <taxon>Sphingomonas</taxon>
    </lineage>
</organism>
<dbReference type="Proteomes" id="UP001176468">
    <property type="component" value="Unassembled WGS sequence"/>
</dbReference>
<name>A0ABT8ZZY2_9SPHN</name>
<dbReference type="EMBL" id="JAUQSZ010000008">
    <property type="protein sequence ID" value="MDO7843129.1"/>
    <property type="molecule type" value="Genomic_DNA"/>
</dbReference>
<keyword evidence="2" id="KW-0805">Transcription regulation</keyword>
<reference evidence="6" key="1">
    <citation type="submission" date="2023-07" db="EMBL/GenBank/DDBJ databases">
        <authorList>
            <person name="Kim M.K."/>
        </authorList>
    </citation>
    <scope>NUCLEOTIDE SEQUENCE</scope>
    <source>
        <strain evidence="6">CA1-15</strain>
    </source>
</reference>
<evidence type="ECO:0000259" key="5">
    <source>
        <dbReference type="PROSITE" id="PS50931"/>
    </source>
</evidence>
<comment type="caution">
    <text evidence="6">The sequence shown here is derived from an EMBL/GenBank/DDBJ whole genome shotgun (WGS) entry which is preliminary data.</text>
</comment>
<dbReference type="SUPFAM" id="SSF46785">
    <property type="entry name" value="Winged helix' DNA-binding domain"/>
    <property type="match status" value="1"/>
</dbReference>
<dbReference type="InterPro" id="IPR036390">
    <property type="entry name" value="WH_DNA-bd_sf"/>
</dbReference>
<protein>
    <submittedName>
        <fullName evidence="6">LysR family transcriptional regulator</fullName>
    </submittedName>
</protein>
<dbReference type="InterPro" id="IPR005119">
    <property type="entry name" value="LysR_subst-bd"/>
</dbReference>
<dbReference type="RefSeq" id="WP_304561585.1">
    <property type="nucleotide sequence ID" value="NZ_JAUQSZ010000008.1"/>
</dbReference>
<dbReference type="PANTHER" id="PTHR30346:SF0">
    <property type="entry name" value="HCA OPERON TRANSCRIPTIONAL ACTIVATOR HCAR"/>
    <property type="match status" value="1"/>
</dbReference>
<dbReference type="Pfam" id="PF00126">
    <property type="entry name" value="HTH_1"/>
    <property type="match status" value="1"/>
</dbReference>
<keyword evidence="7" id="KW-1185">Reference proteome</keyword>
<comment type="similarity">
    <text evidence="1">Belongs to the LysR transcriptional regulatory family.</text>
</comment>
<gene>
    <name evidence="6" type="ORF">Q5H94_12415</name>
</gene>
<dbReference type="PANTHER" id="PTHR30346">
    <property type="entry name" value="TRANSCRIPTIONAL DUAL REGULATOR HCAR-RELATED"/>
    <property type="match status" value="1"/>
</dbReference>
<dbReference type="Pfam" id="PF03466">
    <property type="entry name" value="LysR_substrate"/>
    <property type="match status" value="1"/>
</dbReference>
<proteinExistence type="inferred from homology"/>
<evidence type="ECO:0000256" key="1">
    <source>
        <dbReference type="ARBA" id="ARBA00009437"/>
    </source>
</evidence>
<evidence type="ECO:0000256" key="2">
    <source>
        <dbReference type="ARBA" id="ARBA00023015"/>
    </source>
</evidence>
<dbReference type="Gene3D" id="1.10.10.10">
    <property type="entry name" value="Winged helix-like DNA-binding domain superfamily/Winged helix DNA-binding domain"/>
    <property type="match status" value="1"/>
</dbReference>
<dbReference type="Gene3D" id="3.40.190.10">
    <property type="entry name" value="Periplasmic binding protein-like II"/>
    <property type="match status" value="2"/>
</dbReference>
<dbReference type="InterPro" id="IPR036388">
    <property type="entry name" value="WH-like_DNA-bd_sf"/>
</dbReference>
<accession>A0ABT8ZZY2</accession>
<dbReference type="PRINTS" id="PR00039">
    <property type="entry name" value="HTHLYSR"/>
</dbReference>
<feature type="domain" description="HTH lysR-type" evidence="5">
    <location>
        <begin position="4"/>
        <end position="61"/>
    </location>
</feature>
<keyword evidence="4" id="KW-0804">Transcription</keyword>
<evidence type="ECO:0000256" key="3">
    <source>
        <dbReference type="ARBA" id="ARBA00023125"/>
    </source>
</evidence>
<sequence>MISFETKQLRAFVGIAQMRSFTLAAHTLAISRPALSLQLAKFEKQLGFTLFERTTRAVILTPEGAKLLPFAERALAEHDLLEAEVRKMRKGSGLVKVGTAIHTSRWALRNRILDEFSQIYTNVELQVQTGFQKNLLGALESGVIDAVLFGGVSTTRAEYQDRQATRHSSEGLYPDDLARVMLERRRIELLIPADFALAAEPAVSPEMLAGVTVALPHPGNCPPLYGGFIELLENVGGNAQYIPDHNAYSLDQYCRRNRVITLTPGQFIDEPMVDIVSRYVEGFDPCCELVLLSRPGDQAPALRSLLAFARTLGLTGQRGVRIGNGLS</sequence>
<dbReference type="PROSITE" id="PS50931">
    <property type="entry name" value="HTH_LYSR"/>
    <property type="match status" value="1"/>
</dbReference>
<keyword evidence="3" id="KW-0238">DNA-binding</keyword>
<evidence type="ECO:0000313" key="6">
    <source>
        <dbReference type="EMBL" id="MDO7843129.1"/>
    </source>
</evidence>
<evidence type="ECO:0000313" key="7">
    <source>
        <dbReference type="Proteomes" id="UP001176468"/>
    </source>
</evidence>
<dbReference type="SUPFAM" id="SSF53850">
    <property type="entry name" value="Periplasmic binding protein-like II"/>
    <property type="match status" value="1"/>
</dbReference>